<sequence>MNEKNSYILCSTIHDPEFKLKSLLKSTFPVIKNLFSLKIICCTSPSIKFSQFFRKQKDFIINTSSSSKQVDIYRFALKTCLDNITNPQTQKIFYIDFDRLIHWIHSYPEELKNLLKKDVDVDYFHIGRSKRAFETHPSTQINTERLINEIGSKVLGFSKIKDIISVCYIFTKELGEKILSINNLTNTGFYGIWPIILWKNAFKKKYIEVEGLEWETPDRFHEDINKIGYKEWLNQYQSSDEWKKRTRFIHDFLLELFDILEIKLLK</sequence>
<accession>A0A0F9JH20</accession>
<evidence type="ECO:0008006" key="2">
    <source>
        <dbReference type="Google" id="ProtNLM"/>
    </source>
</evidence>
<reference evidence="1" key="1">
    <citation type="journal article" date="2015" name="Nature">
        <title>Complex archaea that bridge the gap between prokaryotes and eukaryotes.</title>
        <authorList>
            <person name="Spang A."/>
            <person name="Saw J.H."/>
            <person name="Jorgensen S.L."/>
            <person name="Zaremba-Niedzwiedzka K."/>
            <person name="Martijn J."/>
            <person name="Lind A.E."/>
            <person name="van Eijk R."/>
            <person name="Schleper C."/>
            <person name="Guy L."/>
            <person name="Ettema T.J."/>
        </authorList>
    </citation>
    <scope>NUCLEOTIDE SEQUENCE</scope>
</reference>
<organism evidence="1">
    <name type="scientific">marine sediment metagenome</name>
    <dbReference type="NCBI Taxonomy" id="412755"/>
    <lineage>
        <taxon>unclassified sequences</taxon>
        <taxon>metagenomes</taxon>
        <taxon>ecological metagenomes</taxon>
    </lineage>
</organism>
<evidence type="ECO:0000313" key="1">
    <source>
        <dbReference type="EMBL" id="KKM68858.1"/>
    </source>
</evidence>
<dbReference type="AlphaFoldDB" id="A0A0F9JH20"/>
<dbReference type="EMBL" id="LAZR01010094">
    <property type="protein sequence ID" value="KKM68858.1"/>
    <property type="molecule type" value="Genomic_DNA"/>
</dbReference>
<proteinExistence type="predicted"/>
<gene>
    <name evidence="1" type="ORF">LCGC14_1456720</name>
</gene>
<comment type="caution">
    <text evidence="1">The sequence shown here is derived from an EMBL/GenBank/DDBJ whole genome shotgun (WGS) entry which is preliminary data.</text>
</comment>
<protein>
    <recommendedName>
        <fullName evidence="2">DUF5672 domain-containing protein</fullName>
    </recommendedName>
</protein>
<name>A0A0F9JH20_9ZZZZ</name>